<dbReference type="Pfam" id="PF00392">
    <property type="entry name" value="GntR"/>
    <property type="match status" value="1"/>
</dbReference>
<dbReference type="InterPro" id="IPR036390">
    <property type="entry name" value="WH_DNA-bd_sf"/>
</dbReference>
<evidence type="ECO:0000313" key="6">
    <source>
        <dbReference type="Proteomes" id="UP001385892"/>
    </source>
</evidence>
<keyword evidence="3" id="KW-0804">Transcription</keyword>
<dbReference type="InterPro" id="IPR000524">
    <property type="entry name" value="Tscrpt_reg_HTH_GntR"/>
</dbReference>
<dbReference type="InterPro" id="IPR050679">
    <property type="entry name" value="Bact_HTH_transcr_reg"/>
</dbReference>
<reference evidence="5 6" key="1">
    <citation type="submission" date="2024-03" db="EMBL/GenBank/DDBJ databases">
        <title>Novel species of the genus Variovorax.</title>
        <authorList>
            <person name="Liu Q."/>
            <person name="Xin Y.-H."/>
        </authorList>
    </citation>
    <scope>NUCLEOTIDE SEQUENCE [LARGE SCALE GENOMIC DNA]</scope>
    <source>
        <strain evidence="5 6">KACC 18900</strain>
    </source>
</reference>
<keyword evidence="6" id="KW-1185">Reference proteome</keyword>
<proteinExistence type="predicted"/>
<organism evidence="5 6">
    <name type="scientific">Variovorax rhizosphaerae</name>
    <dbReference type="NCBI Taxonomy" id="1836200"/>
    <lineage>
        <taxon>Bacteria</taxon>
        <taxon>Pseudomonadati</taxon>
        <taxon>Pseudomonadota</taxon>
        <taxon>Betaproteobacteria</taxon>
        <taxon>Burkholderiales</taxon>
        <taxon>Comamonadaceae</taxon>
        <taxon>Variovorax</taxon>
    </lineage>
</organism>
<gene>
    <name evidence="5" type="ORF">WKW82_19285</name>
</gene>
<dbReference type="InterPro" id="IPR028978">
    <property type="entry name" value="Chorismate_lyase_/UTRA_dom_sf"/>
</dbReference>
<evidence type="ECO:0000313" key="5">
    <source>
        <dbReference type="EMBL" id="MEJ8848811.1"/>
    </source>
</evidence>
<evidence type="ECO:0000259" key="4">
    <source>
        <dbReference type="PROSITE" id="PS50949"/>
    </source>
</evidence>
<accession>A0ABU8WMS7</accession>
<dbReference type="Pfam" id="PF07702">
    <property type="entry name" value="UTRA"/>
    <property type="match status" value="1"/>
</dbReference>
<dbReference type="Proteomes" id="UP001385892">
    <property type="component" value="Unassembled WGS sequence"/>
</dbReference>
<dbReference type="SUPFAM" id="SSF46785">
    <property type="entry name" value="Winged helix' DNA-binding domain"/>
    <property type="match status" value="1"/>
</dbReference>
<comment type="caution">
    <text evidence="5">The sequence shown here is derived from an EMBL/GenBank/DDBJ whole genome shotgun (WGS) entry which is preliminary data.</text>
</comment>
<evidence type="ECO:0000256" key="2">
    <source>
        <dbReference type="ARBA" id="ARBA00023125"/>
    </source>
</evidence>
<dbReference type="PANTHER" id="PTHR44846">
    <property type="entry name" value="MANNOSYL-D-GLYCERATE TRANSPORT/METABOLISM SYSTEM REPRESSOR MNGR-RELATED"/>
    <property type="match status" value="1"/>
</dbReference>
<sequence>MTVDRSTAVSLYQQIADQLKADIARGAFADTGMVPPERDLMTRFGVSRVTVRQAMTQLLREERVVRKQGKGTFVSSGPTLKHELHSMRGFYDSLLQQGIHPKTRLLSFAPAGADDASGFALQRLYEVDEAPIALVSAWLPPEAARITWQQAAEHPIYGILETLLQLKVTRTSVRIRVLPADAQVRKALGLAGKSFVLTMDRESFAEDGRTLERTTFFIRPERYEFVLNTVGPLPISSSIRDSDSDSARS</sequence>
<dbReference type="PRINTS" id="PR00035">
    <property type="entry name" value="HTHGNTR"/>
</dbReference>
<evidence type="ECO:0000256" key="3">
    <source>
        <dbReference type="ARBA" id="ARBA00023163"/>
    </source>
</evidence>
<dbReference type="SUPFAM" id="SSF64288">
    <property type="entry name" value="Chorismate lyase-like"/>
    <property type="match status" value="1"/>
</dbReference>
<dbReference type="Gene3D" id="1.10.10.10">
    <property type="entry name" value="Winged helix-like DNA-binding domain superfamily/Winged helix DNA-binding domain"/>
    <property type="match status" value="1"/>
</dbReference>
<dbReference type="EMBL" id="JBBKZT010000008">
    <property type="protein sequence ID" value="MEJ8848811.1"/>
    <property type="molecule type" value="Genomic_DNA"/>
</dbReference>
<dbReference type="InterPro" id="IPR036388">
    <property type="entry name" value="WH-like_DNA-bd_sf"/>
</dbReference>
<dbReference type="SMART" id="SM00866">
    <property type="entry name" value="UTRA"/>
    <property type="match status" value="1"/>
</dbReference>
<name>A0ABU8WMS7_9BURK</name>
<dbReference type="PROSITE" id="PS50949">
    <property type="entry name" value="HTH_GNTR"/>
    <property type="match status" value="1"/>
</dbReference>
<keyword evidence="1" id="KW-0805">Transcription regulation</keyword>
<dbReference type="CDD" id="cd07377">
    <property type="entry name" value="WHTH_GntR"/>
    <property type="match status" value="1"/>
</dbReference>
<dbReference type="SMART" id="SM00345">
    <property type="entry name" value="HTH_GNTR"/>
    <property type="match status" value="1"/>
</dbReference>
<dbReference type="RefSeq" id="WP_340343928.1">
    <property type="nucleotide sequence ID" value="NZ_JBBKZT010000008.1"/>
</dbReference>
<feature type="domain" description="HTH gntR-type" evidence="4">
    <location>
        <begin position="9"/>
        <end position="77"/>
    </location>
</feature>
<dbReference type="InterPro" id="IPR011663">
    <property type="entry name" value="UTRA"/>
</dbReference>
<dbReference type="Gene3D" id="3.40.1410.10">
    <property type="entry name" value="Chorismate lyase-like"/>
    <property type="match status" value="1"/>
</dbReference>
<evidence type="ECO:0000256" key="1">
    <source>
        <dbReference type="ARBA" id="ARBA00023015"/>
    </source>
</evidence>
<dbReference type="PANTHER" id="PTHR44846:SF1">
    <property type="entry name" value="MANNOSYL-D-GLYCERATE TRANSPORT_METABOLISM SYSTEM REPRESSOR MNGR-RELATED"/>
    <property type="match status" value="1"/>
</dbReference>
<keyword evidence="2" id="KW-0238">DNA-binding</keyword>
<protein>
    <submittedName>
        <fullName evidence="5">GntR family transcriptional regulator</fullName>
    </submittedName>
</protein>